<sequence length="60" mass="6499">MFSTHPMSPSLVSSHCSVPFQPPSSHSNRRHTVTVASESQSRPCSLAQIVGNLCHNPVEN</sequence>
<feature type="compositionally biased region" description="Polar residues" evidence="1">
    <location>
        <begin position="1"/>
        <end position="16"/>
    </location>
</feature>
<reference evidence="2" key="1">
    <citation type="journal article" date="2018" name="Nat. Plants">
        <title>Whole-genome landscape of Medicago truncatula symbiotic genes.</title>
        <authorList>
            <person name="Pecrix Y."/>
            <person name="Gamas P."/>
            <person name="Carrere S."/>
        </authorList>
    </citation>
    <scope>NUCLEOTIDE SEQUENCE</scope>
    <source>
        <tissue evidence="2">Leaves</tissue>
    </source>
</reference>
<dbReference type="Proteomes" id="UP000265566">
    <property type="component" value="Chromosome 1"/>
</dbReference>
<proteinExistence type="predicted"/>
<name>A0A396JNP7_MEDTR</name>
<dbReference type="AlphaFoldDB" id="A0A396JNP7"/>
<accession>A0A396JNP7</accession>
<evidence type="ECO:0000313" key="2">
    <source>
        <dbReference type="EMBL" id="RHN79910.1"/>
    </source>
</evidence>
<organism evidence="2">
    <name type="scientific">Medicago truncatula</name>
    <name type="common">Barrel medic</name>
    <name type="synonym">Medicago tribuloides</name>
    <dbReference type="NCBI Taxonomy" id="3880"/>
    <lineage>
        <taxon>Eukaryota</taxon>
        <taxon>Viridiplantae</taxon>
        <taxon>Streptophyta</taxon>
        <taxon>Embryophyta</taxon>
        <taxon>Tracheophyta</taxon>
        <taxon>Spermatophyta</taxon>
        <taxon>Magnoliopsida</taxon>
        <taxon>eudicotyledons</taxon>
        <taxon>Gunneridae</taxon>
        <taxon>Pentapetalae</taxon>
        <taxon>rosids</taxon>
        <taxon>fabids</taxon>
        <taxon>Fabales</taxon>
        <taxon>Fabaceae</taxon>
        <taxon>Papilionoideae</taxon>
        <taxon>50 kb inversion clade</taxon>
        <taxon>NPAAA clade</taxon>
        <taxon>Hologalegina</taxon>
        <taxon>IRL clade</taxon>
        <taxon>Trifolieae</taxon>
        <taxon>Medicago</taxon>
    </lineage>
</organism>
<evidence type="ECO:0000256" key="1">
    <source>
        <dbReference type="SAM" id="MobiDB-lite"/>
    </source>
</evidence>
<comment type="caution">
    <text evidence="2">The sequence shown here is derived from an EMBL/GenBank/DDBJ whole genome shotgun (WGS) entry which is preliminary data.</text>
</comment>
<protein>
    <submittedName>
        <fullName evidence="2">Uncharacterized protein</fullName>
    </submittedName>
</protein>
<gene>
    <name evidence="2" type="ORF">MtrunA17_Chr1g0182491</name>
</gene>
<dbReference type="Gramene" id="rna3765">
    <property type="protein sequence ID" value="RHN79910.1"/>
    <property type="gene ID" value="gene3765"/>
</dbReference>
<dbReference type="EMBL" id="PSQE01000001">
    <property type="protein sequence ID" value="RHN79910.1"/>
    <property type="molecule type" value="Genomic_DNA"/>
</dbReference>
<feature type="region of interest" description="Disordered" evidence="1">
    <location>
        <begin position="1"/>
        <end position="31"/>
    </location>
</feature>